<dbReference type="Pfam" id="PF00005">
    <property type="entry name" value="ABC_tran"/>
    <property type="match status" value="1"/>
</dbReference>
<reference evidence="4" key="1">
    <citation type="submission" date="2020-08" db="EMBL/GenBank/DDBJ databases">
        <title>Genome public.</title>
        <authorList>
            <person name="Liu C."/>
            <person name="Sun Q."/>
        </authorList>
    </citation>
    <scope>NUCLEOTIDE SEQUENCE</scope>
    <source>
        <strain evidence="4">NSJ-53</strain>
    </source>
</reference>
<dbReference type="InterPro" id="IPR027417">
    <property type="entry name" value="P-loop_NTPase"/>
</dbReference>
<feature type="domain" description="AAA+ ATPase" evidence="3">
    <location>
        <begin position="27"/>
        <end position="162"/>
    </location>
</feature>
<dbReference type="SMART" id="SM00382">
    <property type="entry name" value="AAA"/>
    <property type="match status" value="1"/>
</dbReference>
<dbReference type="PANTHER" id="PTHR24221:SF654">
    <property type="entry name" value="ATP-BINDING CASSETTE SUB-FAMILY B MEMBER 6"/>
    <property type="match status" value="1"/>
</dbReference>
<evidence type="ECO:0000256" key="2">
    <source>
        <dbReference type="ARBA" id="ARBA00022840"/>
    </source>
</evidence>
<dbReference type="InterPro" id="IPR039421">
    <property type="entry name" value="Type_1_exporter"/>
</dbReference>
<dbReference type="GO" id="GO:0042626">
    <property type="term" value="F:ATPase-coupled transmembrane transporter activity"/>
    <property type="evidence" value="ECO:0007669"/>
    <property type="project" value="TreeGrafter"/>
</dbReference>
<protein>
    <submittedName>
        <fullName evidence="4">ATP-binding cassette domain-containing protein</fullName>
    </submittedName>
</protein>
<evidence type="ECO:0000313" key="4">
    <source>
        <dbReference type="EMBL" id="MBC8531241.1"/>
    </source>
</evidence>
<dbReference type="PANTHER" id="PTHR24221">
    <property type="entry name" value="ATP-BINDING CASSETTE SUB-FAMILY B"/>
    <property type="match status" value="1"/>
</dbReference>
<evidence type="ECO:0000259" key="3">
    <source>
        <dbReference type="SMART" id="SM00382"/>
    </source>
</evidence>
<keyword evidence="2 4" id="KW-0067">ATP-binding</keyword>
<dbReference type="InterPro" id="IPR003439">
    <property type="entry name" value="ABC_transporter-like_ATP-bd"/>
</dbReference>
<evidence type="ECO:0000256" key="1">
    <source>
        <dbReference type="ARBA" id="ARBA00022741"/>
    </source>
</evidence>
<evidence type="ECO:0000313" key="5">
    <source>
        <dbReference type="Proteomes" id="UP000623172"/>
    </source>
</evidence>
<proteinExistence type="predicted"/>
<organism evidence="4 5">
    <name type="scientific">Gehongia tenuis</name>
    <dbReference type="NCBI Taxonomy" id="2763655"/>
    <lineage>
        <taxon>Bacteria</taxon>
        <taxon>Bacillati</taxon>
        <taxon>Bacillota</taxon>
        <taxon>Clostridia</taxon>
        <taxon>Christensenellales</taxon>
        <taxon>Christensenellaceae</taxon>
        <taxon>Gehongia</taxon>
    </lineage>
</organism>
<keyword evidence="5" id="KW-1185">Reference proteome</keyword>
<dbReference type="Gene3D" id="3.40.50.300">
    <property type="entry name" value="P-loop containing nucleotide triphosphate hydrolases"/>
    <property type="match status" value="1"/>
</dbReference>
<dbReference type="GO" id="GO:0005524">
    <property type="term" value="F:ATP binding"/>
    <property type="evidence" value="ECO:0007669"/>
    <property type="project" value="UniProtKB-KW"/>
</dbReference>
<dbReference type="RefSeq" id="WP_249315486.1">
    <property type="nucleotide sequence ID" value="NZ_JACRSR010000001.1"/>
</dbReference>
<sequence length="165" mass="18368">MNLAFEHVAFQYENKRVLQDVSFRVEAGEKVAIIGANGSGKTTILNLLLRFLQPDEGKISMGGTNIALLRLNDYRNLFSVVSQDPYLFYDTVLNNIDLSGNANESKMSWAMAQSGAYGFIGRLPKKHDKPEWGQTLRRRKAKTGGSQSDCEGCTHCHFGRSHIGI</sequence>
<name>A0A926D469_9FIRM</name>
<dbReference type="EMBL" id="JACRSR010000001">
    <property type="protein sequence ID" value="MBC8531241.1"/>
    <property type="molecule type" value="Genomic_DNA"/>
</dbReference>
<dbReference type="InterPro" id="IPR003593">
    <property type="entry name" value="AAA+_ATPase"/>
</dbReference>
<gene>
    <name evidence="4" type="ORF">H8696_05190</name>
</gene>
<dbReference type="GO" id="GO:0016887">
    <property type="term" value="F:ATP hydrolysis activity"/>
    <property type="evidence" value="ECO:0007669"/>
    <property type="project" value="InterPro"/>
</dbReference>
<comment type="caution">
    <text evidence="4">The sequence shown here is derived from an EMBL/GenBank/DDBJ whole genome shotgun (WGS) entry which is preliminary data.</text>
</comment>
<dbReference type="AlphaFoldDB" id="A0A926D469"/>
<accession>A0A926D469</accession>
<dbReference type="Proteomes" id="UP000623172">
    <property type="component" value="Unassembled WGS sequence"/>
</dbReference>
<dbReference type="CDD" id="cd03228">
    <property type="entry name" value="ABCC_MRP_Like"/>
    <property type="match status" value="1"/>
</dbReference>
<dbReference type="SUPFAM" id="SSF52540">
    <property type="entry name" value="P-loop containing nucleoside triphosphate hydrolases"/>
    <property type="match status" value="1"/>
</dbReference>
<keyword evidence="1" id="KW-0547">Nucleotide-binding</keyword>